<name>A0A815JSK1_ADIRI</name>
<evidence type="ECO:0000313" key="3">
    <source>
        <dbReference type="EMBL" id="CAF1376467.1"/>
    </source>
</evidence>
<dbReference type="InterPro" id="IPR002048">
    <property type="entry name" value="EF_hand_dom"/>
</dbReference>
<dbReference type="PROSITE" id="PS00018">
    <property type="entry name" value="EF_HAND_1"/>
    <property type="match status" value="2"/>
</dbReference>
<dbReference type="AlphaFoldDB" id="A0A815JSK1"/>
<keyword evidence="1" id="KW-0106">Calcium</keyword>
<evidence type="ECO:0000313" key="6">
    <source>
        <dbReference type="Proteomes" id="UP000663852"/>
    </source>
</evidence>
<dbReference type="EMBL" id="CAJNOR010003090">
    <property type="protein sequence ID" value="CAF1376467.1"/>
    <property type="molecule type" value="Genomic_DNA"/>
</dbReference>
<evidence type="ECO:0000313" key="5">
    <source>
        <dbReference type="Proteomes" id="UP000663828"/>
    </source>
</evidence>
<evidence type="ECO:0000256" key="1">
    <source>
        <dbReference type="ARBA" id="ARBA00022837"/>
    </source>
</evidence>
<dbReference type="EMBL" id="CAJNOJ010000303">
    <property type="protein sequence ID" value="CAF1383908.1"/>
    <property type="molecule type" value="Genomic_DNA"/>
</dbReference>
<dbReference type="PROSITE" id="PS50222">
    <property type="entry name" value="EF_HAND_2"/>
    <property type="match status" value="2"/>
</dbReference>
<dbReference type="CDD" id="cd00051">
    <property type="entry name" value="EFh"/>
    <property type="match status" value="1"/>
</dbReference>
<dbReference type="SUPFAM" id="SSF47473">
    <property type="entry name" value="EF-hand"/>
    <property type="match status" value="1"/>
</dbReference>
<dbReference type="Gene3D" id="1.10.238.10">
    <property type="entry name" value="EF-hand"/>
    <property type="match status" value="2"/>
</dbReference>
<organism evidence="4 6">
    <name type="scientific">Adineta ricciae</name>
    <name type="common">Rotifer</name>
    <dbReference type="NCBI Taxonomy" id="249248"/>
    <lineage>
        <taxon>Eukaryota</taxon>
        <taxon>Metazoa</taxon>
        <taxon>Spiralia</taxon>
        <taxon>Gnathifera</taxon>
        <taxon>Rotifera</taxon>
        <taxon>Eurotatoria</taxon>
        <taxon>Bdelloidea</taxon>
        <taxon>Adinetida</taxon>
        <taxon>Adinetidae</taxon>
        <taxon>Adineta</taxon>
    </lineage>
</organism>
<feature type="domain" description="EF-hand" evidence="2">
    <location>
        <begin position="535"/>
        <end position="559"/>
    </location>
</feature>
<dbReference type="SMART" id="SM00054">
    <property type="entry name" value="EFh"/>
    <property type="match status" value="2"/>
</dbReference>
<feature type="domain" description="EF-hand" evidence="2">
    <location>
        <begin position="2"/>
        <end position="37"/>
    </location>
</feature>
<evidence type="ECO:0000313" key="4">
    <source>
        <dbReference type="EMBL" id="CAF1383908.1"/>
    </source>
</evidence>
<reference evidence="4" key="1">
    <citation type="submission" date="2021-02" db="EMBL/GenBank/DDBJ databases">
        <authorList>
            <person name="Nowell W R."/>
        </authorList>
    </citation>
    <scope>NUCLEOTIDE SEQUENCE</scope>
</reference>
<dbReference type="InterPro" id="IPR018247">
    <property type="entry name" value="EF_Hand_1_Ca_BS"/>
</dbReference>
<sequence>MPEIIETDTSFEDIDANRDGKIDKTEFQNWIANNAEKSSSTYETLTSGVYLHNSDDRRSDHRKYEVSESTVYSTDYDIKRLGRNRYTTRETVTVAGGLMNEATIETHSLEETNSYLERAVDVYKDPNPLVIRKTLVDRPVTYEQRVLVRYLRPPSVRPPGPLIIKEVQAPQPAPLPPLVVRQHMQAAAAPPPLILRERPPTPPPVIPSETIIRQVPAPPPPPRSVIIERFPPAPERPRDIIIERWLPYGPQPERRTIVERVQNTLTYPEPRNKIIVYEGVEARVVRQFEKDGVIREDPAHYVARYGGTLLDSSTLVQMARNAGVFEDLSLPALTYSNTREGAINYEFSSGNRYVEDKRYISSSSSSTRRRGLFSFAQYGLLPGDYVSGMKLDRAFVRPTNFVFPASSQWSARTAKYTTQLTDGYATSVTVELIEDGLVLHSRTITEQEYNNVSVSSSVPKLPWNDFLQVLRVFMLGNNQERESDISRAFDILDQGRRGLYNRTINLSDGLISPDELRAFLSILTDEYRVDLCIFLADTDGSGKINFSEFARMVKSGLARDVICECA</sequence>
<keyword evidence="5" id="KW-1185">Reference proteome</keyword>
<accession>A0A815JSK1</accession>
<proteinExistence type="predicted"/>
<protein>
    <recommendedName>
        <fullName evidence="2">EF-hand domain-containing protein</fullName>
    </recommendedName>
</protein>
<dbReference type="Pfam" id="PF13202">
    <property type="entry name" value="EF-hand_5"/>
    <property type="match status" value="1"/>
</dbReference>
<dbReference type="Proteomes" id="UP000663852">
    <property type="component" value="Unassembled WGS sequence"/>
</dbReference>
<dbReference type="InterPro" id="IPR011992">
    <property type="entry name" value="EF-hand-dom_pair"/>
</dbReference>
<dbReference type="OrthoDB" id="10070716at2759"/>
<comment type="caution">
    <text evidence="4">The sequence shown here is derived from an EMBL/GenBank/DDBJ whole genome shotgun (WGS) entry which is preliminary data.</text>
</comment>
<dbReference type="Pfam" id="PF13833">
    <property type="entry name" value="EF-hand_8"/>
    <property type="match status" value="1"/>
</dbReference>
<evidence type="ECO:0000259" key="2">
    <source>
        <dbReference type="PROSITE" id="PS50222"/>
    </source>
</evidence>
<gene>
    <name evidence="4" type="ORF">EDS130_LOCUS35087</name>
    <name evidence="3" type="ORF">XAT740_LOCUS32831</name>
</gene>
<dbReference type="GO" id="GO:0005509">
    <property type="term" value="F:calcium ion binding"/>
    <property type="evidence" value="ECO:0007669"/>
    <property type="project" value="InterPro"/>
</dbReference>
<dbReference type="Proteomes" id="UP000663828">
    <property type="component" value="Unassembled WGS sequence"/>
</dbReference>